<keyword evidence="4 6" id="KW-0238">DNA-binding</keyword>
<protein>
    <recommendedName>
        <fullName evidence="6">Mutator family transposase</fullName>
    </recommendedName>
</protein>
<organism evidence="7 8">
    <name type="scientific">Thermus filiformis</name>
    <dbReference type="NCBI Taxonomy" id="276"/>
    <lineage>
        <taxon>Bacteria</taxon>
        <taxon>Thermotogati</taxon>
        <taxon>Deinococcota</taxon>
        <taxon>Deinococci</taxon>
        <taxon>Thermales</taxon>
        <taxon>Thermaceae</taxon>
        <taxon>Thermus</taxon>
    </lineage>
</organism>
<dbReference type="Pfam" id="PF00872">
    <property type="entry name" value="Transposase_mut"/>
    <property type="match status" value="1"/>
</dbReference>
<reference evidence="7 8" key="1">
    <citation type="journal article" date="2015" name="Genome Announc.">
        <title>Draft Genome Sequence of the Thermophile Thermus filiformis ATCC 43280, Producer of Carotenoid-(Di)glucoside-Branched Fatty Acid (Di)esters and Source of Hyperthermostable Enzymes of Biotechnological Interest.</title>
        <authorList>
            <person name="Mandelli F."/>
            <person name="Oliveira Ramires B."/>
            <person name="Couger M.B."/>
            <person name="Paixao D.A."/>
            <person name="Camilo C.M."/>
            <person name="Polikarpov I."/>
            <person name="Prade R."/>
            <person name="Riano-Pachon D.M."/>
            <person name="Squina F.M."/>
        </authorList>
    </citation>
    <scope>NUCLEOTIDE SEQUENCE [LARGE SCALE GENOMIC DNA]</scope>
    <source>
        <strain evidence="7 8">ATCC 43280</strain>
    </source>
</reference>
<sequence>MDQDTLQALLREAVRGTVAEVIQLLLHLDQEAFLRENGGRKNGHYRRTLQTRFGQVDLAIPRDREGRYYPSFFVPYQRRLVDVGEVAIALYASGVSHRKAAEILGLLLGHRYSHETLSALTDQVLEAAEAFRRRPLPPEMAFVYLDGLSLKVFQEGEGVVRSSVYVALGVSPEGERRVLGYWLFPSENATSWEGVLRELRERGLERVLLFITDGLPGLAEAIARVYPLAQWQRCVVHGVRWSLGQVRPRDRALFAEELKRVYEAESRAEALKALEALREAWGARYPRAVGMWLEDSGAFLRFYEYPRELWGYLRSTNLMERFIREVRRGTKVRDHKFPSEAAVYKLLYLESERQETRWGERRLRGFGEAREALEKMLVERYGPLTQRLTQNS</sequence>
<evidence type="ECO:0000256" key="4">
    <source>
        <dbReference type="ARBA" id="ARBA00023125"/>
    </source>
</evidence>
<evidence type="ECO:0000256" key="1">
    <source>
        <dbReference type="ARBA" id="ARBA00002190"/>
    </source>
</evidence>
<evidence type="ECO:0000256" key="2">
    <source>
        <dbReference type="ARBA" id="ARBA00010961"/>
    </source>
</evidence>
<gene>
    <name evidence="7" type="ORF">THFILI_11865</name>
</gene>
<dbReference type="STRING" id="276.THFILI_11865"/>
<dbReference type="PANTHER" id="PTHR33217:SF8">
    <property type="entry name" value="MUTATOR FAMILY TRANSPOSASE"/>
    <property type="match status" value="1"/>
</dbReference>
<dbReference type="GO" id="GO:0006313">
    <property type="term" value="P:DNA transposition"/>
    <property type="evidence" value="ECO:0007669"/>
    <property type="project" value="UniProtKB-UniRule"/>
</dbReference>
<keyword evidence="6" id="KW-0814">Transposable element</keyword>
<name>A0A0D6X9J8_THEFI</name>
<evidence type="ECO:0000256" key="5">
    <source>
        <dbReference type="ARBA" id="ARBA00023172"/>
    </source>
</evidence>
<dbReference type="EMBL" id="JPSL02000040">
    <property type="protein sequence ID" value="KIX84445.1"/>
    <property type="molecule type" value="Genomic_DNA"/>
</dbReference>
<keyword evidence="5 6" id="KW-0233">DNA recombination</keyword>
<evidence type="ECO:0000313" key="8">
    <source>
        <dbReference type="Proteomes" id="UP000030364"/>
    </source>
</evidence>
<keyword evidence="8" id="KW-1185">Reference proteome</keyword>
<dbReference type="PROSITE" id="PS01007">
    <property type="entry name" value="TRANSPOSASE_MUTATOR"/>
    <property type="match status" value="1"/>
</dbReference>
<dbReference type="NCBIfam" id="NF033543">
    <property type="entry name" value="transpos_IS256"/>
    <property type="match status" value="1"/>
</dbReference>
<keyword evidence="3 6" id="KW-0815">Transposition</keyword>
<evidence type="ECO:0000256" key="6">
    <source>
        <dbReference type="RuleBase" id="RU365089"/>
    </source>
</evidence>
<dbReference type="PANTHER" id="PTHR33217">
    <property type="entry name" value="TRANSPOSASE FOR INSERTION SEQUENCE ELEMENT IS1081"/>
    <property type="match status" value="1"/>
</dbReference>
<proteinExistence type="inferred from homology"/>
<evidence type="ECO:0000256" key="3">
    <source>
        <dbReference type="ARBA" id="ARBA00022578"/>
    </source>
</evidence>
<dbReference type="InterPro" id="IPR001207">
    <property type="entry name" value="Transposase_mutator"/>
</dbReference>
<comment type="function">
    <text evidence="1 6">Required for the transposition of the insertion element.</text>
</comment>
<evidence type="ECO:0000313" key="7">
    <source>
        <dbReference type="EMBL" id="KIX84445.1"/>
    </source>
</evidence>
<comment type="similarity">
    <text evidence="2 6">Belongs to the transposase mutator family.</text>
</comment>
<dbReference type="GO" id="GO:0003677">
    <property type="term" value="F:DNA binding"/>
    <property type="evidence" value="ECO:0007669"/>
    <property type="project" value="UniProtKB-UniRule"/>
</dbReference>
<accession>A0A0D6X9J8</accession>
<dbReference type="AlphaFoldDB" id="A0A0D6X9J8"/>
<dbReference type="Proteomes" id="UP000030364">
    <property type="component" value="Unassembled WGS sequence"/>
</dbReference>
<comment type="caution">
    <text evidence="7">The sequence shown here is derived from an EMBL/GenBank/DDBJ whole genome shotgun (WGS) entry which is preliminary data.</text>
</comment>
<dbReference type="GO" id="GO:0004803">
    <property type="term" value="F:transposase activity"/>
    <property type="evidence" value="ECO:0007669"/>
    <property type="project" value="UniProtKB-UniRule"/>
</dbReference>